<evidence type="ECO:0000313" key="3">
    <source>
        <dbReference type="Proteomes" id="UP000265431"/>
    </source>
</evidence>
<evidence type="ECO:0000313" key="2">
    <source>
        <dbReference type="EMBL" id="RIJ22071.1"/>
    </source>
</evidence>
<dbReference type="Pfam" id="PF15611">
    <property type="entry name" value="EH_Signature"/>
    <property type="match status" value="1"/>
</dbReference>
<keyword evidence="3" id="KW-1185">Reference proteome</keyword>
<proteinExistence type="predicted"/>
<protein>
    <recommendedName>
        <fullName evidence="1">Zorya protein ZorC EH domain-containing protein</fullName>
    </recommendedName>
</protein>
<sequence length="462" mass="51813">MNGLKSVAGDIRSRTQHGFPVRLSECTAVEAALVHLPDPLVGKLVDTEELITFLQRMSSEALSRAKSRDLNLLLSQVWQYPDYHGLGLKALVEARRREKRSHFRSTIAGYLQHFPVDHPVCTSLANAAKEAATYLGEPWAGRGETWRLWHLEDGPSTVGKALVEFGGPRPHTLLEKLGFGSRIFSTRFGDVAFDEACRAVALMRDEAAVDGQRRLLEMFAQAKEGAVCTPILAFALLRPWLNQNPGDDHRKHVTNFLVESVGDPRIAVTRWANLERVIADKEGPEAAYSLVSVLRRWLTDAAMRTFFRAIASTTERRDQWDERERFWLGYLEAGHISDAWFALGPRAKEDIRKIIAASGERVDFATLNTGGGSDASHSSLLMKLGDLVIAEWSHNGACRFWGSEHPQAPKFFGKTYETRRLKAMADGGSFFHISHMSNWQARFAGQIYRATNLRHPVFGRGY</sequence>
<organism evidence="2 3">
    <name type="scientific">Henriciella barbarensis</name>
    <dbReference type="NCBI Taxonomy" id="86342"/>
    <lineage>
        <taxon>Bacteria</taxon>
        <taxon>Pseudomonadati</taxon>
        <taxon>Pseudomonadota</taxon>
        <taxon>Alphaproteobacteria</taxon>
        <taxon>Hyphomonadales</taxon>
        <taxon>Hyphomonadaceae</taxon>
        <taxon>Henriciella</taxon>
    </lineage>
</organism>
<dbReference type="EMBL" id="QWGB01000007">
    <property type="protein sequence ID" value="RIJ22071.1"/>
    <property type="molecule type" value="Genomic_DNA"/>
</dbReference>
<feature type="domain" description="Zorya protein ZorC EH" evidence="1">
    <location>
        <begin position="93"/>
        <end position="444"/>
    </location>
</feature>
<accession>A0A399QUC3</accession>
<dbReference type="OrthoDB" id="3035290at2"/>
<dbReference type="AlphaFoldDB" id="A0A399QUC3"/>
<comment type="caution">
    <text evidence="2">The sequence shown here is derived from an EMBL/GenBank/DDBJ whole genome shotgun (WGS) entry which is preliminary data.</text>
</comment>
<dbReference type="Proteomes" id="UP000265431">
    <property type="component" value="Unassembled WGS sequence"/>
</dbReference>
<dbReference type="InterPro" id="IPR028943">
    <property type="entry name" value="ZorC_EH_Signature_dom"/>
</dbReference>
<reference evidence="2 3" key="1">
    <citation type="submission" date="2018-08" db="EMBL/GenBank/DDBJ databases">
        <title>Henriciella mobilis sp. nov., isolated from seawater.</title>
        <authorList>
            <person name="Cheng H."/>
            <person name="Wu Y.-H."/>
            <person name="Xu X.-W."/>
            <person name="Guo L.-L."/>
        </authorList>
    </citation>
    <scope>NUCLEOTIDE SEQUENCE [LARGE SCALE GENOMIC DNA]</scope>
    <source>
        <strain evidence="2 3">CCUG66934</strain>
    </source>
</reference>
<gene>
    <name evidence="2" type="ORF">D1224_10890</name>
</gene>
<dbReference type="RefSeq" id="WP_119379992.1">
    <property type="nucleotide sequence ID" value="NZ_QWGB01000007.1"/>
</dbReference>
<evidence type="ECO:0000259" key="1">
    <source>
        <dbReference type="Pfam" id="PF15611"/>
    </source>
</evidence>
<name>A0A399QUC3_9PROT</name>